<dbReference type="Proteomes" id="UP000183200">
    <property type="component" value="Unassembled WGS sequence"/>
</dbReference>
<dbReference type="Gene3D" id="1.10.1200.10">
    <property type="entry name" value="ACP-like"/>
    <property type="match status" value="1"/>
</dbReference>
<dbReference type="PROSITE" id="PS50075">
    <property type="entry name" value="CARRIER"/>
    <property type="match status" value="1"/>
</dbReference>
<dbReference type="Pfam" id="PF13193">
    <property type="entry name" value="AMP-binding_C"/>
    <property type="match status" value="1"/>
</dbReference>
<evidence type="ECO:0000256" key="1">
    <source>
        <dbReference type="ARBA" id="ARBA00022450"/>
    </source>
</evidence>
<dbReference type="GO" id="GO:0047527">
    <property type="term" value="F:2,3-dihydroxybenzoate-serine ligase activity"/>
    <property type="evidence" value="ECO:0007669"/>
    <property type="project" value="TreeGrafter"/>
</dbReference>
<evidence type="ECO:0000313" key="5">
    <source>
        <dbReference type="Proteomes" id="UP000183200"/>
    </source>
</evidence>
<dbReference type="Pfam" id="PF00501">
    <property type="entry name" value="AMP-binding"/>
    <property type="match status" value="1"/>
</dbReference>
<proteinExistence type="predicted"/>
<dbReference type="FunFam" id="3.40.50.12780:FF:000012">
    <property type="entry name" value="Non-ribosomal peptide synthetase"/>
    <property type="match status" value="1"/>
</dbReference>
<accession>A0A1H0MN76</accession>
<dbReference type="InterPro" id="IPR001242">
    <property type="entry name" value="Condensation_dom"/>
</dbReference>
<evidence type="ECO:0000313" key="4">
    <source>
        <dbReference type="EMBL" id="SDO81610.1"/>
    </source>
</evidence>
<dbReference type="InterPro" id="IPR045851">
    <property type="entry name" value="AMP-bd_C_sf"/>
</dbReference>
<dbReference type="GO" id="GO:0009366">
    <property type="term" value="C:enterobactin synthetase complex"/>
    <property type="evidence" value="ECO:0007669"/>
    <property type="project" value="TreeGrafter"/>
</dbReference>
<dbReference type="PANTHER" id="PTHR45527:SF14">
    <property type="entry name" value="PLIPASTATIN SYNTHASE SUBUNIT B"/>
    <property type="match status" value="1"/>
</dbReference>
<dbReference type="Gene3D" id="3.30.559.30">
    <property type="entry name" value="Nonribosomal peptide synthetase, condensation domain"/>
    <property type="match status" value="1"/>
</dbReference>
<dbReference type="InterPro" id="IPR023213">
    <property type="entry name" value="CAT-like_dom_sf"/>
</dbReference>
<feature type="domain" description="Carrier" evidence="3">
    <location>
        <begin position="995"/>
        <end position="1024"/>
    </location>
</feature>
<dbReference type="NCBIfam" id="TIGR01733">
    <property type="entry name" value="AA-adenyl-dom"/>
    <property type="match status" value="1"/>
</dbReference>
<keyword evidence="5" id="KW-1185">Reference proteome</keyword>
<feature type="non-terminal residue" evidence="4">
    <location>
        <position position="1024"/>
    </location>
</feature>
<dbReference type="AlphaFoldDB" id="A0A1H0MN76"/>
<dbReference type="Gene3D" id="3.30.300.30">
    <property type="match status" value="1"/>
</dbReference>
<dbReference type="Pfam" id="PF00668">
    <property type="entry name" value="Condensation"/>
    <property type="match status" value="1"/>
</dbReference>
<dbReference type="InterPro" id="IPR025110">
    <property type="entry name" value="AMP-bd_C"/>
</dbReference>
<dbReference type="CDD" id="cd17643">
    <property type="entry name" value="A_NRPS_Cytc1-like"/>
    <property type="match status" value="1"/>
</dbReference>
<keyword evidence="1" id="KW-0596">Phosphopantetheine</keyword>
<gene>
    <name evidence="4" type="ORF">SAMN05421820_1291</name>
</gene>
<name>A0A1H0MN76_9SPHI</name>
<dbReference type="OrthoDB" id="4317020at2"/>
<dbReference type="GO" id="GO:0043041">
    <property type="term" value="P:amino acid activation for nonribosomal peptide biosynthetic process"/>
    <property type="evidence" value="ECO:0007669"/>
    <property type="project" value="TreeGrafter"/>
</dbReference>
<dbReference type="SUPFAM" id="SSF56801">
    <property type="entry name" value="Acetyl-CoA synthetase-like"/>
    <property type="match status" value="1"/>
</dbReference>
<dbReference type="PROSITE" id="PS00455">
    <property type="entry name" value="AMP_BINDING"/>
    <property type="match status" value="1"/>
</dbReference>
<dbReference type="SUPFAM" id="SSF52777">
    <property type="entry name" value="CoA-dependent acyltransferases"/>
    <property type="match status" value="2"/>
</dbReference>
<dbReference type="GO" id="GO:0031177">
    <property type="term" value="F:phosphopantetheine binding"/>
    <property type="evidence" value="ECO:0007669"/>
    <property type="project" value="TreeGrafter"/>
</dbReference>
<dbReference type="PANTHER" id="PTHR45527">
    <property type="entry name" value="NONRIBOSOMAL PEPTIDE SYNTHETASE"/>
    <property type="match status" value="1"/>
</dbReference>
<protein>
    <submittedName>
        <fullName evidence="4">Surfactin family lipopeptide synthetase A/fengycin family lipopeptide synthetase D</fullName>
    </submittedName>
</protein>
<dbReference type="CDD" id="cd19531">
    <property type="entry name" value="LCL_NRPS-like"/>
    <property type="match status" value="1"/>
</dbReference>
<dbReference type="InterPro" id="IPR042099">
    <property type="entry name" value="ANL_N_sf"/>
</dbReference>
<dbReference type="EMBL" id="FNGY01000029">
    <property type="protein sequence ID" value="SDO81610.1"/>
    <property type="molecule type" value="Genomic_DNA"/>
</dbReference>
<reference evidence="5" key="1">
    <citation type="submission" date="2016-10" db="EMBL/GenBank/DDBJ databases">
        <authorList>
            <person name="Varghese N."/>
            <person name="Submissions S."/>
        </authorList>
    </citation>
    <scope>NUCLEOTIDE SEQUENCE [LARGE SCALE GENOMIC DNA]</scope>
    <source>
        <strain evidence="5">DSM 19110</strain>
    </source>
</reference>
<dbReference type="Gene3D" id="3.40.50.12780">
    <property type="entry name" value="N-terminal domain of ligase-like"/>
    <property type="match status" value="1"/>
</dbReference>
<dbReference type="InterPro" id="IPR010071">
    <property type="entry name" value="AA_adenyl_dom"/>
</dbReference>
<dbReference type="InterPro" id="IPR000873">
    <property type="entry name" value="AMP-dep_synth/lig_dom"/>
</dbReference>
<dbReference type="Gene3D" id="3.30.559.10">
    <property type="entry name" value="Chloramphenicol acetyltransferase-like domain"/>
    <property type="match status" value="1"/>
</dbReference>
<dbReference type="InterPro" id="IPR009081">
    <property type="entry name" value="PP-bd_ACP"/>
</dbReference>
<evidence type="ECO:0000259" key="3">
    <source>
        <dbReference type="PROSITE" id="PS50075"/>
    </source>
</evidence>
<dbReference type="GO" id="GO:0009239">
    <property type="term" value="P:enterobactin biosynthetic process"/>
    <property type="evidence" value="ECO:0007669"/>
    <property type="project" value="TreeGrafter"/>
</dbReference>
<dbReference type="FunFam" id="3.30.300.30:FF:000010">
    <property type="entry name" value="Enterobactin synthetase component F"/>
    <property type="match status" value="1"/>
</dbReference>
<dbReference type="RefSeq" id="WP_143010625.1">
    <property type="nucleotide sequence ID" value="NZ_FNGY01000029.1"/>
</dbReference>
<dbReference type="GO" id="GO:0005829">
    <property type="term" value="C:cytosol"/>
    <property type="evidence" value="ECO:0007669"/>
    <property type="project" value="TreeGrafter"/>
</dbReference>
<evidence type="ECO:0000256" key="2">
    <source>
        <dbReference type="ARBA" id="ARBA00022553"/>
    </source>
</evidence>
<keyword evidence="2" id="KW-0597">Phosphoprotein</keyword>
<feature type="non-terminal residue" evidence="4">
    <location>
        <position position="1"/>
    </location>
</feature>
<sequence length="1024" mass="115845">RLYGHFESLLAHVVKHPHHSLDDLIYIAEGERAPLFLDEGPLSGNLFQCSEHQKRLWFIDQFEKNYLYEESPVYHNLPLIVGLPEALDPEQLKVALDSVMKANEILRTRIVTRDGEPFQQVSEAVTVPLSVCETDESLDQQAWQEKCTALINQPFDIENDGLVRFSLSCNKGQHFLMITAHHLIADRASLRLLLNELMRCYRSEVKTGADPVPYSSFSSWQNKIGTGDLESLSLYWKRKLAGVPVLHLATDQQREHIHVFEAGFLNRVLGEARSAQLTAFCKQEQISPFGFLLTAFNILLYRYTDSQDIMIGTLYHNRTQTGLSDLIGPVANLVTLKLAMAAELSFPELAQQVEQDYQHAVGSAAMPFEKVVLEINPDKDMSRTALFDLLIHYEEQSCAGEIPAGFELLELNYGLGKYDLNLLIKEGADFSFHLTYNHKYFKESSVERLLEHYVKLIGHILENPEKGAAVQEYLGEAEQAELLKDAASAIAVTYPEAQTLTGLFEEQVLKTPDRIAVADGTKSMTYRELNERSNRLGHYLRDKYEIRADDLIGLQLERTEWMIIAILGVLKSGGAYVPIDPAYPEERIAYMLADSRSKVLIGEEELEHFRKLEETCSSENLIQVNRPEDLAYVIYTSGSTGQPKGTLIEHRNVVRLFKTNPSLFDFSADDVWTMFHSYCFDFSVWEMYGALLFGGKLVLIPNMTARDPGKYIEVLLKEGVTVLNQTPSSFYQVMKEALAGEHLNFRLRYLIFGGEALSPGKLKPWHERYPEIRLINMYGITETTVHVTYKEIGDSEIEQNQSNIGRAIPTLNCYVLDQHRNLLPRGLSGELYVGGAGVGRGYLNRPELTLQHFMDSPFQAGERLYRTGDKARLLDNGELEYEGRKDNQVKIRGYRIELGEIERVLEQHELISSAVVLAKTAADGEKELFAYLVGASSLNALTVRSYLSARIPSYMVPGHFIQLEYLPLTSNGKVDKKALPEAAVAGMSAGLEYVAPRNEIEEKLVLIWQEILGREKISVKDNFF</sequence>
<organism evidence="4 5">
    <name type="scientific">Pedobacter steynii</name>
    <dbReference type="NCBI Taxonomy" id="430522"/>
    <lineage>
        <taxon>Bacteria</taxon>
        <taxon>Pseudomonadati</taxon>
        <taxon>Bacteroidota</taxon>
        <taxon>Sphingobacteriia</taxon>
        <taxon>Sphingobacteriales</taxon>
        <taxon>Sphingobacteriaceae</taxon>
        <taxon>Pedobacter</taxon>
    </lineage>
</organism>
<dbReference type="InterPro" id="IPR020845">
    <property type="entry name" value="AMP-binding_CS"/>
</dbReference>
<dbReference type="InterPro" id="IPR036736">
    <property type="entry name" value="ACP-like_sf"/>
</dbReference>